<name>A0AAJ1THN2_9BACL</name>
<gene>
    <name evidence="1" type="ORF">J2Z48_000358</name>
</gene>
<accession>A0AAJ1THN2</accession>
<reference evidence="1 2" key="1">
    <citation type="submission" date="2023-07" db="EMBL/GenBank/DDBJ databases">
        <title>Genomic Encyclopedia of Type Strains, Phase IV (KMG-IV): sequencing the most valuable type-strain genomes for metagenomic binning, comparative biology and taxonomic classification.</title>
        <authorList>
            <person name="Goeker M."/>
        </authorList>
    </citation>
    <scope>NUCLEOTIDE SEQUENCE [LARGE SCALE GENOMIC DNA]</scope>
    <source>
        <strain evidence="1 2">DSM 46876</strain>
    </source>
</reference>
<sequence length="88" mass="10223">MARRGKKLSEETREGILAHYAGCGNLTDTAKKYQVSTSTVHKLVKGSSDEFEGLRRQKKREHIERLNLNAKSWSRRTKHLIHRTCKFI</sequence>
<organism evidence="1 2">
    <name type="scientific">Croceifilum oryzae</name>
    <dbReference type="NCBI Taxonomy" id="1553429"/>
    <lineage>
        <taxon>Bacteria</taxon>
        <taxon>Bacillati</taxon>
        <taxon>Bacillota</taxon>
        <taxon>Bacilli</taxon>
        <taxon>Bacillales</taxon>
        <taxon>Thermoactinomycetaceae</taxon>
        <taxon>Croceifilum</taxon>
    </lineage>
</organism>
<comment type="caution">
    <text evidence="1">The sequence shown here is derived from an EMBL/GenBank/DDBJ whole genome shotgun (WGS) entry which is preliminary data.</text>
</comment>
<evidence type="ECO:0000313" key="1">
    <source>
        <dbReference type="EMBL" id="MDQ0416194.1"/>
    </source>
</evidence>
<dbReference type="EMBL" id="JAUSUV010000002">
    <property type="protein sequence ID" value="MDQ0416194.1"/>
    <property type="molecule type" value="Genomic_DNA"/>
</dbReference>
<proteinExistence type="predicted"/>
<evidence type="ECO:0000313" key="2">
    <source>
        <dbReference type="Proteomes" id="UP001238450"/>
    </source>
</evidence>
<protein>
    <submittedName>
        <fullName evidence="1">Mor family transcriptional regulator</fullName>
    </submittedName>
</protein>
<dbReference type="AlphaFoldDB" id="A0AAJ1THN2"/>
<dbReference type="Proteomes" id="UP001238450">
    <property type="component" value="Unassembled WGS sequence"/>
</dbReference>
<keyword evidence="2" id="KW-1185">Reference proteome</keyword>
<dbReference type="RefSeq" id="WP_307250435.1">
    <property type="nucleotide sequence ID" value="NZ_JAUSUV010000002.1"/>
</dbReference>